<dbReference type="AlphaFoldDB" id="B8A8T2"/>
<name>B8A8T2_ORYSI</name>
<evidence type="ECO:0000256" key="1">
    <source>
        <dbReference type="SAM" id="MobiDB-lite"/>
    </source>
</evidence>
<gene>
    <name evidence="2" type="ORF">OsI_05076</name>
</gene>
<reference evidence="2 3" key="1">
    <citation type="journal article" date="2005" name="PLoS Biol.">
        <title>The genomes of Oryza sativa: a history of duplications.</title>
        <authorList>
            <person name="Yu J."/>
            <person name="Wang J."/>
            <person name="Lin W."/>
            <person name="Li S."/>
            <person name="Li H."/>
            <person name="Zhou J."/>
            <person name="Ni P."/>
            <person name="Dong W."/>
            <person name="Hu S."/>
            <person name="Zeng C."/>
            <person name="Zhang J."/>
            <person name="Zhang Y."/>
            <person name="Li R."/>
            <person name="Xu Z."/>
            <person name="Li S."/>
            <person name="Li X."/>
            <person name="Zheng H."/>
            <person name="Cong L."/>
            <person name="Lin L."/>
            <person name="Yin J."/>
            <person name="Geng J."/>
            <person name="Li G."/>
            <person name="Shi J."/>
            <person name="Liu J."/>
            <person name="Lv H."/>
            <person name="Li J."/>
            <person name="Wang J."/>
            <person name="Deng Y."/>
            <person name="Ran L."/>
            <person name="Shi X."/>
            <person name="Wang X."/>
            <person name="Wu Q."/>
            <person name="Li C."/>
            <person name="Ren X."/>
            <person name="Wang J."/>
            <person name="Wang X."/>
            <person name="Li D."/>
            <person name="Liu D."/>
            <person name="Zhang X."/>
            <person name="Ji Z."/>
            <person name="Zhao W."/>
            <person name="Sun Y."/>
            <person name="Zhang Z."/>
            <person name="Bao J."/>
            <person name="Han Y."/>
            <person name="Dong L."/>
            <person name="Ji J."/>
            <person name="Chen P."/>
            <person name="Wu S."/>
            <person name="Liu J."/>
            <person name="Xiao Y."/>
            <person name="Bu D."/>
            <person name="Tan J."/>
            <person name="Yang L."/>
            <person name="Ye C."/>
            <person name="Zhang J."/>
            <person name="Xu J."/>
            <person name="Zhou Y."/>
            <person name="Yu Y."/>
            <person name="Zhang B."/>
            <person name="Zhuang S."/>
            <person name="Wei H."/>
            <person name="Liu B."/>
            <person name="Lei M."/>
            <person name="Yu H."/>
            <person name="Li Y."/>
            <person name="Xu H."/>
            <person name="Wei S."/>
            <person name="He X."/>
            <person name="Fang L."/>
            <person name="Zhang Z."/>
            <person name="Zhang Y."/>
            <person name="Huang X."/>
            <person name="Su Z."/>
            <person name="Tong W."/>
            <person name="Li J."/>
            <person name="Tong Z."/>
            <person name="Li S."/>
            <person name="Ye J."/>
            <person name="Wang L."/>
            <person name="Fang L."/>
            <person name="Lei T."/>
            <person name="Chen C."/>
            <person name="Chen H."/>
            <person name="Xu Z."/>
            <person name="Li H."/>
            <person name="Huang H."/>
            <person name="Zhang F."/>
            <person name="Xu H."/>
            <person name="Li N."/>
            <person name="Zhao C."/>
            <person name="Li S."/>
            <person name="Dong L."/>
            <person name="Huang Y."/>
            <person name="Li L."/>
            <person name="Xi Y."/>
            <person name="Qi Q."/>
            <person name="Li W."/>
            <person name="Zhang B."/>
            <person name="Hu W."/>
            <person name="Zhang Y."/>
            <person name="Tian X."/>
            <person name="Jiao Y."/>
            <person name="Liang X."/>
            <person name="Jin J."/>
            <person name="Gao L."/>
            <person name="Zheng W."/>
            <person name="Hao B."/>
            <person name="Liu S."/>
            <person name="Wang W."/>
            <person name="Yuan L."/>
            <person name="Cao M."/>
            <person name="McDermott J."/>
            <person name="Samudrala R."/>
            <person name="Wang J."/>
            <person name="Wong G.K."/>
            <person name="Yang H."/>
        </authorList>
    </citation>
    <scope>NUCLEOTIDE SEQUENCE [LARGE SCALE GENOMIC DNA]</scope>
    <source>
        <strain evidence="3">cv. 93-11</strain>
    </source>
</reference>
<feature type="region of interest" description="Disordered" evidence="1">
    <location>
        <begin position="1"/>
        <end position="25"/>
    </location>
</feature>
<dbReference type="HOGENOM" id="CLU_112204_0_0_1"/>
<dbReference type="Gramene" id="BGIOSGA000179-TA">
    <property type="protein sequence ID" value="BGIOSGA000179-PA"/>
    <property type="gene ID" value="BGIOSGA000179"/>
</dbReference>
<protein>
    <submittedName>
        <fullName evidence="2">Uncharacterized protein</fullName>
    </submittedName>
</protein>
<keyword evidence="3" id="KW-1185">Reference proteome</keyword>
<accession>B8A8T2</accession>
<organism evidence="2 3">
    <name type="scientific">Oryza sativa subsp. indica</name>
    <name type="common">Rice</name>
    <dbReference type="NCBI Taxonomy" id="39946"/>
    <lineage>
        <taxon>Eukaryota</taxon>
        <taxon>Viridiplantae</taxon>
        <taxon>Streptophyta</taxon>
        <taxon>Embryophyta</taxon>
        <taxon>Tracheophyta</taxon>
        <taxon>Spermatophyta</taxon>
        <taxon>Magnoliopsida</taxon>
        <taxon>Liliopsida</taxon>
        <taxon>Poales</taxon>
        <taxon>Poaceae</taxon>
        <taxon>BOP clade</taxon>
        <taxon>Oryzoideae</taxon>
        <taxon>Oryzeae</taxon>
        <taxon>Oryzinae</taxon>
        <taxon>Oryza</taxon>
        <taxon>Oryza sativa</taxon>
    </lineage>
</organism>
<dbReference type="EMBL" id="CM000126">
    <property type="protein sequence ID" value="EEC72107.1"/>
    <property type="molecule type" value="Genomic_DNA"/>
</dbReference>
<dbReference type="OMA" id="DIMCDFL"/>
<sequence>MHPVVSPLPSCTDLPPAPGSHPLRPPLARIRHWRRREGWIRRPLLLPHRSRHLPAPCSRGSAANDDGRGGPSSLSYGDNNDWWTWADPVPGICCGGDSRVAEDDIMCDFLLKLLRAGSMVGTDAALLQELESRAVHTSPSQLSRPGYGRLTSRRSRPRRACQRPMSLTRRRFQPQPPSLPNIYVASTSILEVEAIDKHYQQQKQDVSSRKQWKKIWIHIGMSRQSSIPALHNCIALCRVEFIDNLESTLIGGALTS</sequence>
<evidence type="ECO:0000313" key="2">
    <source>
        <dbReference type="EMBL" id="EEC72107.1"/>
    </source>
</evidence>
<dbReference type="Proteomes" id="UP000007015">
    <property type="component" value="Chromosome 1"/>
</dbReference>
<feature type="compositionally biased region" description="Pro residues" evidence="1">
    <location>
        <begin position="15"/>
        <end position="25"/>
    </location>
</feature>
<proteinExistence type="predicted"/>
<evidence type="ECO:0000313" key="3">
    <source>
        <dbReference type="Proteomes" id="UP000007015"/>
    </source>
</evidence>